<reference evidence="2 3" key="1">
    <citation type="submission" date="2020-02" db="EMBL/GenBank/DDBJ databases">
        <title>Full genome sequence of Nocardioides sp. R-3366.</title>
        <authorList>
            <person name="Im W.-T."/>
        </authorList>
    </citation>
    <scope>NUCLEOTIDE SEQUENCE [LARGE SCALE GENOMIC DNA]</scope>
    <source>
        <strain evidence="2 3">R-3366</strain>
    </source>
</reference>
<dbReference type="PROSITE" id="PS50995">
    <property type="entry name" value="HTH_MARR_2"/>
    <property type="match status" value="1"/>
</dbReference>
<dbReference type="KEGG" id="nano:G5V58_23840"/>
<dbReference type="Gene3D" id="1.10.10.10">
    <property type="entry name" value="Winged helix-like DNA-binding domain superfamily/Winged helix DNA-binding domain"/>
    <property type="match status" value="1"/>
</dbReference>
<dbReference type="Proteomes" id="UP000502996">
    <property type="component" value="Chromosome"/>
</dbReference>
<name>A0A6G6WJ69_9ACTN</name>
<dbReference type="InterPro" id="IPR036388">
    <property type="entry name" value="WH-like_DNA-bd_sf"/>
</dbReference>
<keyword evidence="3" id="KW-1185">Reference proteome</keyword>
<dbReference type="PANTHER" id="PTHR33164">
    <property type="entry name" value="TRANSCRIPTIONAL REGULATOR, MARR FAMILY"/>
    <property type="match status" value="1"/>
</dbReference>
<dbReference type="InterPro" id="IPR000835">
    <property type="entry name" value="HTH_MarR-typ"/>
</dbReference>
<gene>
    <name evidence="2" type="ORF">G5V58_23840</name>
</gene>
<protein>
    <submittedName>
        <fullName evidence="2">Winged helix-turn-helix transcriptional regulator</fullName>
    </submittedName>
</protein>
<dbReference type="PANTHER" id="PTHR33164:SF89">
    <property type="entry name" value="MARR FAMILY REGULATORY PROTEIN"/>
    <property type="match status" value="1"/>
</dbReference>
<proteinExistence type="predicted"/>
<dbReference type="InterPro" id="IPR039422">
    <property type="entry name" value="MarR/SlyA-like"/>
</dbReference>
<dbReference type="GO" id="GO:0003700">
    <property type="term" value="F:DNA-binding transcription factor activity"/>
    <property type="evidence" value="ECO:0007669"/>
    <property type="project" value="InterPro"/>
</dbReference>
<dbReference type="InterPro" id="IPR036390">
    <property type="entry name" value="WH_DNA-bd_sf"/>
</dbReference>
<feature type="domain" description="HTH marR-type" evidence="1">
    <location>
        <begin position="4"/>
        <end position="136"/>
    </location>
</feature>
<dbReference type="PRINTS" id="PR00598">
    <property type="entry name" value="HTHMARR"/>
</dbReference>
<sequence length="150" mass="16297">MPRPTGVALLLSQVGAHTSARFAQRVAELGLTPEHVAVLRVVGQHAGLNQQALAARLGAAPSRVVRLVDELEEEGLLERRQSPHDRRHRELHTVGTAEGRLMSILSAVGEHEREITRALDPDEKRTLFHLLDKIAADQGLDGDGHPGSGR</sequence>
<dbReference type="EMBL" id="CP049257">
    <property type="protein sequence ID" value="QIG45378.1"/>
    <property type="molecule type" value="Genomic_DNA"/>
</dbReference>
<dbReference type="SMART" id="SM00347">
    <property type="entry name" value="HTH_MARR"/>
    <property type="match status" value="1"/>
</dbReference>
<accession>A0A6G6WJ69</accession>
<dbReference type="RefSeq" id="WP_165237890.1">
    <property type="nucleotide sequence ID" value="NZ_CP049257.1"/>
</dbReference>
<dbReference type="Pfam" id="PF12802">
    <property type="entry name" value="MarR_2"/>
    <property type="match status" value="1"/>
</dbReference>
<evidence type="ECO:0000313" key="2">
    <source>
        <dbReference type="EMBL" id="QIG45378.1"/>
    </source>
</evidence>
<evidence type="ECO:0000259" key="1">
    <source>
        <dbReference type="PROSITE" id="PS50995"/>
    </source>
</evidence>
<dbReference type="SUPFAM" id="SSF46785">
    <property type="entry name" value="Winged helix' DNA-binding domain"/>
    <property type="match status" value="1"/>
</dbReference>
<dbReference type="GO" id="GO:0006950">
    <property type="term" value="P:response to stress"/>
    <property type="evidence" value="ECO:0007669"/>
    <property type="project" value="TreeGrafter"/>
</dbReference>
<evidence type="ECO:0000313" key="3">
    <source>
        <dbReference type="Proteomes" id="UP000502996"/>
    </source>
</evidence>
<dbReference type="AlphaFoldDB" id="A0A6G6WJ69"/>
<organism evidence="2 3">
    <name type="scientific">Nocardioides anomalus</name>
    <dbReference type="NCBI Taxonomy" id="2712223"/>
    <lineage>
        <taxon>Bacteria</taxon>
        <taxon>Bacillati</taxon>
        <taxon>Actinomycetota</taxon>
        <taxon>Actinomycetes</taxon>
        <taxon>Propionibacteriales</taxon>
        <taxon>Nocardioidaceae</taxon>
        <taxon>Nocardioides</taxon>
    </lineage>
</organism>